<proteinExistence type="predicted"/>
<accession>A0A545VC16</accession>
<name>A0A545VC16_9HYPO</name>
<comment type="caution">
    <text evidence="1">The sequence shown here is derived from an EMBL/GenBank/DDBJ whole genome shotgun (WGS) entry which is preliminary data.</text>
</comment>
<organism evidence="1 2">
    <name type="scientific">Cordyceps javanica</name>
    <dbReference type="NCBI Taxonomy" id="43265"/>
    <lineage>
        <taxon>Eukaryota</taxon>
        <taxon>Fungi</taxon>
        <taxon>Dikarya</taxon>
        <taxon>Ascomycota</taxon>
        <taxon>Pezizomycotina</taxon>
        <taxon>Sordariomycetes</taxon>
        <taxon>Hypocreomycetidae</taxon>
        <taxon>Hypocreales</taxon>
        <taxon>Cordycipitaceae</taxon>
        <taxon>Cordyceps</taxon>
    </lineage>
</organism>
<evidence type="ECO:0000313" key="2">
    <source>
        <dbReference type="Proteomes" id="UP000315783"/>
    </source>
</evidence>
<evidence type="ECO:0000313" key="1">
    <source>
        <dbReference type="EMBL" id="TQV99266.1"/>
    </source>
</evidence>
<sequence length="74" mass="8164">MQYSYPSRSRRSRAVPRACTDGGSAALGAALRRCFVPRNEPTSIRQRSSREDILGSPCSGRGCYAGSERSRYCM</sequence>
<protein>
    <submittedName>
        <fullName evidence="1">Uncharacterized protein</fullName>
    </submittedName>
</protein>
<dbReference type="AlphaFoldDB" id="A0A545VC16"/>
<gene>
    <name evidence="1" type="ORF">IF1G_01481</name>
</gene>
<reference evidence="1 2" key="1">
    <citation type="journal article" date="2019" name="Appl. Microbiol. Biotechnol.">
        <title>Genome sequence of Isaria javanica and comparative genome analysis insights into family S53 peptidase evolution in fungal entomopathogens.</title>
        <authorList>
            <person name="Lin R."/>
            <person name="Zhang X."/>
            <person name="Xin B."/>
            <person name="Zou M."/>
            <person name="Gao Y."/>
            <person name="Qin F."/>
            <person name="Hu Q."/>
            <person name="Xie B."/>
            <person name="Cheng X."/>
        </authorList>
    </citation>
    <scope>NUCLEOTIDE SEQUENCE [LARGE SCALE GENOMIC DNA]</scope>
    <source>
        <strain evidence="1 2">IJ1G</strain>
    </source>
</reference>
<keyword evidence="2" id="KW-1185">Reference proteome</keyword>
<dbReference type="Proteomes" id="UP000315783">
    <property type="component" value="Unassembled WGS sequence"/>
</dbReference>
<dbReference type="EMBL" id="SPUK01000002">
    <property type="protein sequence ID" value="TQV99266.1"/>
    <property type="molecule type" value="Genomic_DNA"/>
</dbReference>